<protein>
    <submittedName>
        <fullName evidence="2">Uncharacterized protein</fullName>
    </submittedName>
</protein>
<dbReference type="EMBL" id="KN831768">
    <property type="protein sequence ID" value="KIM49749.1"/>
    <property type="molecule type" value="Genomic_DNA"/>
</dbReference>
<dbReference type="HOGENOM" id="CLU_1855500_0_0_1"/>
<feature type="region of interest" description="Disordered" evidence="1">
    <location>
        <begin position="40"/>
        <end position="99"/>
    </location>
</feature>
<keyword evidence="3" id="KW-1185">Reference proteome</keyword>
<evidence type="ECO:0000313" key="2">
    <source>
        <dbReference type="EMBL" id="KIM49749.1"/>
    </source>
</evidence>
<name>A0A0C3D005_HEBCY</name>
<dbReference type="OrthoDB" id="3121629at2759"/>
<sequence>MSLTRIPLPSFALVLTSDVTFIPTRPSVIRFGFDPLQTVHPAPSTQAHASNDPSDTQLQQSSSVPAADDQSLFDVLNDSATDVGQPEGDGEFNTRTERSVSISCGSYSNSAKLEFMTLAGIVRKMLRAMRKIHASRAE</sequence>
<dbReference type="AlphaFoldDB" id="A0A0C3D005"/>
<evidence type="ECO:0000313" key="3">
    <source>
        <dbReference type="Proteomes" id="UP000053424"/>
    </source>
</evidence>
<reference evidence="3" key="2">
    <citation type="submission" date="2015-01" db="EMBL/GenBank/DDBJ databases">
        <title>Evolutionary Origins and Diversification of the Mycorrhizal Mutualists.</title>
        <authorList>
            <consortium name="DOE Joint Genome Institute"/>
            <consortium name="Mycorrhizal Genomics Consortium"/>
            <person name="Kohler A."/>
            <person name="Kuo A."/>
            <person name="Nagy L.G."/>
            <person name="Floudas D."/>
            <person name="Copeland A."/>
            <person name="Barry K.W."/>
            <person name="Cichocki N."/>
            <person name="Veneault-Fourrey C."/>
            <person name="LaButti K."/>
            <person name="Lindquist E.A."/>
            <person name="Lipzen A."/>
            <person name="Lundell T."/>
            <person name="Morin E."/>
            <person name="Murat C."/>
            <person name="Riley R."/>
            <person name="Ohm R."/>
            <person name="Sun H."/>
            <person name="Tunlid A."/>
            <person name="Henrissat B."/>
            <person name="Grigoriev I.V."/>
            <person name="Hibbett D.S."/>
            <person name="Martin F."/>
        </authorList>
    </citation>
    <scope>NUCLEOTIDE SEQUENCE [LARGE SCALE GENOMIC DNA]</scope>
    <source>
        <strain evidence="3">h7</strain>
    </source>
</reference>
<evidence type="ECO:0000256" key="1">
    <source>
        <dbReference type="SAM" id="MobiDB-lite"/>
    </source>
</evidence>
<feature type="compositionally biased region" description="Polar residues" evidence="1">
    <location>
        <begin position="43"/>
        <end position="64"/>
    </location>
</feature>
<accession>A0A0C3D005</accession>
<reference evidence="2 3" key="1">
    <citation type="submission" date="2014-04" db="EMBL/GenBank/DDBJ databases">
        <authorList>
            <consortium name="DOE Joint Genome Institute"/>
            <person name="Kuo A."/>
            <person name="Gay G."/>
            <person name="Dore J."/>
            <person name="Kohler A."/>
            <person name="Nagy L.G."/>
            <person name="Floudas D."/>
            <person name="Copeland A."/>
            <person name="Barry K.W."/>
            <person name="Cichocki N."/>
            <person name="Veneault-Fourrey C."/>
            <person name="LaButti K."/>
            <person name="Lindquist E.A."/>
            <person name="Lipzen A."/>
            <person name="Lundell T."/>
            <person name="Morin E."/>
            <person name="Murat C."/>
            <person name="Sun H."/>
            <person name="Tunlid A."/>
            <person name="Henrissat B."/>
            <person name="Grigoriev I.V."/>
            <person name="Hibbett D.S."/>
            <person name="Martin F."/>
            <person name="Nordberg H.P."/>
            <person name="Cantor M.N."/>
            <person name="Hua S.X."/>
        </authorList>
    </citation>
    <scope>NUCLEOTIDE SEQUENCE [LARGE SCALE GENOMIC DNA]</scope>
    <source>
        <strain evidence="3">h7</strain>
    </source>
</reference>
<organism evidence="2 3">
    <name type="scientific">Hebeloma cylindrosporum</name>
    <dbReference type="NCBI Taxonomy" id="76867"/>
    <lineage>
        <taxon>Eukaryota</taxon>
        <taxon>Fungi</taxon>
        <taxon>Dikarya</taxon>
        <taxon>Basidiomycota</taxon>
        <taxon>Agaricomycotina</taxon>
        <taxon>Agaricomycetes</taxon>
        <taxon>Agaricomycetidae</taxon>
        <taxon>Agaricales</taxon>
        <taxon>Agaricineae</taxon>
        <taxon>Hymenogastraceae</taxon>
        <taxon>Hebeloma</taxon>
    </lineage>
</organism>
<gene>
    <name evidence="2" type="ORF">M413DRAFT_438889</name>
</gene>
<proteinExistence type="predicted"/>
<dbReference type="Proteomes" id="UP000053424">
    <property type="component" value="Unassembled WGS sequence"/>
</dbReference>